<dbReference type="AlphaFoldDB" id="A0A382MMS4"/>
<reference evidence="1" key="1">
    <citation type="submission" date="2018-05" db="EMBL/GenBank/DDBJ databases">
        <authorList>
            <person name="Lanie J.A."/>
            <person name="Ng W.-L."/>
            <person name="Kazmierczak K.M."/>
            <person name="Andrzejewski T.M."/>
            <person name="Davidsen T.M."/>
            <person name="Wayne K.J."/>
            <person name="Tettelin H."/>
            <person name="Glass J.I."/>
            <person name="Rusch D."/>
            <person name="Podicherti R."/>
            <person name="Tsui H.-C.T."/>
            <person name="Winkler M.E."/>
        </authorList>
    </citation>
    <scope>NUCLEOTIDE SEQUENCE</scope>
</reference>
<gene>
    <name evidence="1" type="ORF">METZ01_LOCUS301465</name>
</gene>
<proteinExistence type="predicted"/>
<sequence length="168" mass="19216">MRPLLLITVFITGLMGQTLKTETDLKTENPILVGLGKRLDIEKEPYDEWFSEEYETYETEFDLIEAAGDFLEGIGIETFIGTWCGDSRREVPRFYKILDELSWDDTAMRLIMLDRSKKSGLNIEKGKNIHHVPTFIFLKGGEEIGRIVESPIESLEDDLFNILIGSPP</sequence>
<accession>A0A382MMS4</accession>
<feature type="non-terminal residue" evidence="1">
    <location>
        <position position="168"/>
    </location>
</feature>
<evidence type="ECO:0008006" key="2">
    <source>
        <dbReference type="Google" id="ProtNLM"/>
    </source>
</evidence>
<dbReference type="CDD" id="cd02947">
    <property type="entry name" value="TRX_family"/>
    <property type="match status" value="1"/>
</dbReference>
<protein>
    <recommendedName>
        <fullName evidence="2">Thioredoxin domain-containing protein</fullName>
    </recommendedName>
</protein>
<organism evidence="1">
    <name type="scientific">marine metagenome</name>
    <dbReference type="NCBI Taxonomy" id="408172"/>
    <lineage>
        <taxon>unclassified sequences</taxon>
        <taxon>metagenomes</taxon>
        <taxon>ecological metagenomes</taxon>
    </lineage>
</organism>
<dbReference type="InterPro" id="IPR036249">
    <property type="entry name" value="Thioredoxin-like_sf"/>
</dbReference>
<name>A0A382MMS4_9ZZZZ</name>
<dbReference type="SUPFAM" id="SSF52833">
    <property type="entry name" value="Thioredoxin-like"/>
    <property type="match status" value="1"/>
</dbReference>
<dbReference type="Gene3D" id="3.40.30.10">
    <property type="entry name" value="Glutaredoxin"/>
    <property type="match status" value="1"/>
</dbReference>
<evidence type="ECO:0000313" key="1">
    <source>
        <dbReference type="EMBL" id="SVC48611.1"/>
    </source>
</evidence>
<dbReference type="EMBL" id="UINC01093855">
    <property type="protein sequence ID" value="SVC48611.1"/>
    <property type="molecule type" value="Genomic_DNA"/>
</dbReference>